<comment type="similarity">
    <text evidence="1">Belongs to the HesA/MoeB/ThiF family.</text>
</comment>
<sequence>MSEINKDQTTGTDAQAHTHASPARYSRQELFSKIGTAGQQNIRSKHVLMVGAGALGTANADMLVRAGIGRLTLVDRDYVDWSNLQRQQLYDEADARNQMPKAVAAQKRLQQINSDVDIRALVRDVSLEEIDDIAAGVDLIIDATDNFDTRLLMNDYAVKHRIPWIYGACVGSYGTTFTIVPGQTPCLHCLLGAVPLGGATCDTVGVISPAVQMVAAYQSAEALKLLTGDDSALQSKLITFDLWNNQHQAIHVSAMKKADCPTCGEHPVYPFLQSEHQAKTAVLCGRDTVQIRPAPGAVRDLNEAARLLSRQGGKVDHNPYLVSVVIGTHRLVLFQDGRVLVHGTKDIAEARSIYHKYLG</sequence>
<dbReference type="OrthoDB" id="9804286at2"/>
<dbReference type="Pfam" id="PF00899">
    <property type="entry name" value="ThiF"/>
    <property type="match status" value="1"/>
</dbReference>
<dbReference type="Gene3D" id="3.40.50.720">
    <property type="entry name" value="NAD(P)-binding Rossmann-like Domain"/>
    <property type="match status" value="1"/>
</dbReference>
<organism evidence="4 5">
    <name type="scientific">Paenibacillus kribbensis</name>
    <dbReference type="NCBI Taxonomy" id="172713"/>
    <lineage>
        <taxon>Bacteria</taxon>
        <taxon>Bacillati</taxon>
        <taxon>Bacillota</taxon>
        <taxon>Bacilli</taxon>
        <taxon>Bacillales</taxon>
        <taxon>Paenibacillaceae</taxon>
        <taxon>Paenibacillus</taxon>
    </lineage>
</organism>
<proteinExistence type="inferred from homology"/>
<dbReference type="Proteomes" id="UP000214666">
    <property type="component" value="Chromosome"/>
</dbReference>
<dbReference type="GO" id="GO:0005829">
    <property type="term" value="C:cytosol"/>
    <property type="evidence" value="ECO:0007669"/>
    <property type="project" value="TreeGrafter"/>
</dbReference>
<dbReference type="RefSeq" id="WP_094154393.1">
    <property type="nucleotide sequence ID" value="NZ_CP020028.1"/>
</dbReference>
<dbReference type="EMBL" id="CP020028">
    <property type="protein sequence ID" value="ASR46615.1"/>
    <property type="molecule type" value="Genomic_DNA"/>
</dbReference>
<evidence type="ECO:0000256" key="1">
    <source>
        <dbReference type="ARBA" id="ARBA00009919"/>
    </source>
</evidence>
<dbReference type="PANTHER" id="PTHR10953:SF102">
    <property type="entry name" value="ADENYLYLTRANSFERASE AND SULFURTRANSFERASE MOCS3"/>
    <property type="match status" value="1"/>
</dbReference>
<evidence type="ECO:0000313" key="4">
    <source>
        <dbReference type="EMBL" id="ASR46615.1"/>
    </source>
</evidence>
<dbReference type="SUPFAM" id="SSF69572">
    <property type="entry name" value="Activating enzymes of the ubiquitin-like proteins"/>
    <property type="match status" value="1"/>
</dbReference>
<dbReference type="CDD" id="cd00757">
    <property type="entry name" value="ThiF_MoeB_HesA_family"/>
    <property type="match status" value="1"/>
</dbReference>
<dbReference type="AlphaFoldDB" id="A0A222WKE9"/>
<accession>A0A222WKE9</accession>
<name>A0A222WKE9_9BACL</name>
<dbReference type="InterPro" id="IPR035985">
    <property type="entry name" value="Ubiquitin-activating_enz"/>
</dbReference>
<feature type="region of interest" description="Disordered" evidence="2">
    <location>
        <begin position="1"/>
        <end position="24"/>
    </location>
</feature>
<dbReference type="FunFam" id="3.40.50.720:FF:000080">
    <property type="entry name" value="Thiazole biosynthesis adenylyltransferase ThiF"/>
    <property type="match status" value="1"/>
</dbReference>
<dbReference type="PANTHER" id="PTHR10953">
    <property type="entry name" value="UBIQUITIN-ACTIVATING ENZYME E1"/>
    <property type="match status" value="1"/>
</dbReference>
<dbReference type="InterPro" id="IPR000594">
    <property type="entry name" value="ThiF_NAD_FAD-bd"/>
</dbReference>
<dbReference type="STRING" id="172713.GCA_001705305_04998"/>
<dbReference type="GO" id="GO:0016779">
    <property type="term" value="F:nucleotidyltransferase activity"/>
    <property type="evidence" value="ECO:0007669"/>
    <property type="project" value="TreeGrafter"/>
</dbReference>
<gene>
    <name evidence="4" type="ORF">B4V02_07970</name>
</gene>
<dbReference type="KEGG" id="pkb:B4V02_07970"/>
<dbReference type="GO" id="GO:0004792">
    <property type="term" value="F:thiosulfate-cyanide sulfurtransferase activity"/>
    <property type="evidence" value="ECO:0007669"/>
    <property type="project" value="TreeGrafter"/>
</dbReference>
<dbReference type="NCBIfam" id="NF009123">
    <property type="entry name" value="PRK12475.1"/>
    <property type="match status" value="1"/>
</dbReference>
<evidence type="ECO:0000313" key="5">
    <source>
        <dbReference type="Proteomes" id="UP000214666"/>
    </source>
</evidence>
<dbReference type="InterPro" id="IPR045886">
    <property type="entry name" value="ThiF/MoeB/HesA"/>
</dbReference>
<keyword evidence="5" id="KW-1185">Reference proteome</keyword>
<dbReference type="GO" id="GO:0008146">
    <property type="term" value="F:sulfotransferase activity"/>
    <property type="evidence" value="ECO:0007669"/>
    <property type="project" value="TreeGrafter"/>
</dbReference>
<protein>
    <submittedName>
        <fullName evidence="4">Thiamine biosynthesis protein ThiF</fullName>
    </submittedName>
</protein>
<dbReference type="GO" id="GO:0008641">
    <property type="term" value="F:ubiquitin-like modifier activating enzyme activity"/>
    <property type="evidence" value="ECO:0007669"/>
    <property type="project" value="InterPro"/>
</dbReference>
<evidence type="ECO:0000259" key="3">
    <source>
        <dbReference type="Pfam" id="PF00899"/>
    </source>
</evidence>
<reference evidence="4 5" key="1">
    <citation type="submission" date="2017-03" db="EMBL/GenBank/DDBJ databases">
        <title>Complete genome sequence of Paenibacillus Kribbensis producing bioflocculants.</title>
        <authorList>
            <person name="Lee H.-G."/>
            <person name="Oh H.-M."/>
        </authorList>
    </citation>
    <scope>NUCLEOTIDE SEQUENCE [LARGE SCALE GENOMIC DNA]</scope>
    <source>
        <strain evidence="4 5">AM49</strain>
    </source>
</reference>
<feature type="domain" description="THIF-type NAD/FAD binding fold" evidence="3">
    <location>
        <begin position="25"/>
        <end position="261"/>
    </location>
</feature>
<evidence type="ECO:0000256" key="2">
    <source>
        <dbReference type="SAM" id="MobiDB-lite"/>
    </source>
</evidence>